<proteinExistence type="predicted"/>
<dbReference type="InterPro" id="IPR036249">
    <property type="entry name" value="Thioredoxin-like_sf"/>
</dbReference>
<reference evidence="2" key="1">
    <citation type="submission" date="2023-03" db="EMBL/GenBank/DDBJ databases">
        <authorList>
            <person name="Julca I."/>
        </authorList>
    </citation>
    <scope>NUCLEOTIDE SEQUENCE</scope>
</reference>
<dbReference type="Gene3D" id="3.40.30.10">
    <property type="entry name" value="Glutaredoxin"/>
    <property type="match status" value="1"/>
</dbReference>
<dbReference type="CDD" id="cd02980">
    <property type="entry name" value="TRX_Fd_family"/>
    <property type="match status" value="1"/>
</dbReference>
<feature type="region of interest" description="Disordered" evidence="1">
    <location>
        <begin position="178"/>
        <end position="203"/>
    </location>
</feature>
<dbReference type="Proteomes" id="UP001161247">
    <property type="component" value="Chromosome 6"/>
</dbReference>
<dbReference type="EMBL" id="OX459123">
    <property type="protein sequence ID" value="CAI9108343.1"/>
    <property type="molecule type" value="Genomic_DNA"/>
</dbReference>
<name>A0AAV1DN62_OLDCO</name>
<evidence type="ECO:0000256" key="1">
    <source>
        <dbReference type="SAM" id="MobiDB-lite"/>
    </source>
</evidence>
<dbReference type="AlphaFoldDB" id="A0AAV1DN62"/>
<sequence>MEALVGAGTARSFPVPGGPGTGIDCNSKRNIRASVGFRREPFSKRKSSLTSGVSSWDYFKERDHLDYYSNSAGRRRRRERCGDTVMTVSCGKGGDCKVAEKEKEKNKKDKKQKKMMMKMEKRLKKMVQKQIVQGGVDLSISPEISDQINPFPDESKVSMMISDAAEKLLEQLLLTRAEEMTSESSSSSSSSESSDSDSDCGAGVVTDMRKRKNCSTSVATEPVKSVEVACLPNGVMMESPTSSLSAETAGLLSVPVLADECTTLLEHNLEQQSEYIMSSSPVALTTGLLPPSTKKVEVCMGGKCKKAGSVALLGEFQRLLGTTENAAVSGCKCMGKCRDGPNVRISDDLNMNALCIGIGLTDVNMIVENYIATNPEFGLNYA</sequence>
<evidence type="ECO:0000313" key="3">
    <source>
        <dbReference type="Proteomes" id="UP001161247"/>
    </source>
</evidence>
<protein>
    <submittedName>
        <fullName evidence="2">OLC1v1007913C1</fullName>
    </submittedName>
</protein>
<keyword evidence="3" id="KW-1185">Reference proteome</keyword>
<feature type="compositionally biased region" description="Low complexity" evidence="1">
    <location>
        <begin position="182"/>
        <end position="193"/>
    </location>
</feature>
<evidence type="ECO:0000313" key="2">
    <source>
        <dbReference type="EMBL" id="CAI9108343.1"/>
    </source>
</evidence>
<gene>
    <name evidence="2" type="ORF">OLC1_LOCUS16445</name>
</gene>
<organism evidence="2 3">
    <name type="scientific">Oldenlandia corymbosa var. corymbosa</name>
    <dbReference type="NCBI Taxonomy" id="529605"/>
    <lineage>
        <taxon>Eukaryota</taxon>
        <taxon>Viridiplantae</taxon>
        <taxon>Streptophyta</taxon>
        <taxon>Embryophyta</taxon>
        <taxon>Tracheophyta</taxon>
        <taxon>Spermatophyta</taxon>
        <taxon>Magnoliopsida</taxon>
        <taxon>eudicotyledons</taxon>
        <taxon>Gunneridae</taxon>
        <taxon>Pentapetalae</taxon>
        <taxon>asterids</taxon>
        <taxon>lamiids</taxon>
        <taxon>Gentianales</taxon>
        <taxon>Rubiaceae</taxon>
        <taxon>Rubioideae</taxon>
        <taxon>Spermacoceae</taxon>
        <taxon>Hedyotis-Oldenlandia complex</taxon>
        <taxon>Oldenlandia</taxon>
    </lineage>
</organism>
<accession>A0AAV1DN62</accession>
<dbReference type="SUPFAM" id="SSF52833">
    <property type="entry name" value="Thioredoxin-like"/>
    <property type="match status" value="1"/>
</dbReference>